<dbReference type="RefSeq" id="WP_081461107.1">
    <property type="nucleotide sequence ID" value="NZ_JBQDIL010000009.1"/>
</dbReference>
<evidence type="ECO:0000313" key="3">
    <source>
        <dbReference type="Proteomes" id="UP000235739"/>
    </source>
</evidence>
<evidence type="ECO:0000256" key="1">
    <source>
        <dbReference type="SAM" id="MobiDB-lite"/>
    </source>
</evidence>
<accession>A0A2N7S5W1</accession>
<dbReference type="AlphaFoldDB" id="A0A2N7S5W1"/>
<dbReference type="SUPFAM" id="SSF54506">
    <property type="entry name" value="Diaminopimelate epimerase-like"/>
    <property type="match status" value="1"/>
</dbReference>
<dbReference type="InterPro" id="IPR058944">
    <property type="entry name" value="CntK-like"/>
</dbReference>
<dbReference type="EMBL" id="PNQX01000001">
    <property type="protein sequence ID" value="PMQ21497.1"/>
    <property type="molecule type" value="Genomic_DNA"/>
</dbReference>
<name>A0A2N7S5W1_9MICC</name>
<feature type="compositionally biased region" description="Low complexity" evidence="1">
    <location>
        <begin position="9"/>
        <end position="24"/>
    </location>
</feature>
<comment type="caution">
    <text evidence="2">The sequence shown here is derived from an EMBL/GenBank/DDBJ whole genome shotgun (WGS) entry which is preliminary data.</text>
</comment>
<dbReference type="Pfam" id="PF26317">
    <property type="entry name" value="CntK_N"/>
    <property type="match status" value="1"/>
</dbReference>
<gene>
    <name evidence="2" type="ORF">CIK84_08115</name>
</gene>
<organism evidence="2 3">
    <name type="scientific">Glutamicibacter arilaitensis</name>
    <dbReference type="NCBI Taxonomy" id="256701"/>
    <lineage>
        <taxon>Bacteria</taxon>
        <taxon>Bacillati</taxon>
        <taxon>Actinomycetota</taxon>
        <taxon>Actinomycetes</taxon>
        <taxon>Micrococcales</taxon>
        <taxon>Micrococcaceae</taxon>
        <taxon>Glutamicibacter</taxon>
    </lineage>
</organism>
<feature type="region of interest" description="Disordered" evidence="1">
    <location>
        <begin position="1"/>
        <end position="24"/>
    </location>
</feature>
<dbReference type="Proteomes" id="UP000235739">
    <property type="component" value="Unassembled WGS sequence"/>
</dbReference>
<reference evidence="2 3" key="1">
    <citation type="journal article" date="2017" name="Elife">
        <title>Extensive horizontal gene transfer in cheese-associated bacteria.</title>
        <authorList>
            <person name="Bonham K.S."/>
            <person name="Wolfe B.E."/>
            <person name="Dutton R.J."/>
        </authorList>
    </citation>
    <scope>NUCLEOTIDE SEQUENCE [LARGE SCALE GENOMIC DNA]</scope>
    <source>
        <strain evidence="2 3">JB182</strain>
    </source>
</reference>
<protein>
    <submittedName>
        <fullName evidence="2">Diaminopimelate epimerase</fullName>
    </submittedName>
</protein>
<evidence type="ECO:0000313" key="2">
    <source>
        <dbReference type="EMBL" id="PMQ21497.1"/>
    </source>
</evidence>
<sequence>MSNRPAVLRRSTPAASRTARAPRSTRCQVRNATAVDFVKLSPASNTTVLVTSRHPETQYLAIADRLLRAEHVHAEQVGFILPPRKPQAHTRLHMAGDEFCANATLSLAAWHAATRPGPDRAELLIETSGARQSLHCRVEPSEAGYRCELSIPWPQSIEPYKVPGIERAGLVRYPGAVHLVAEGDGSDPLLRERAQQLAVELGAREAVCVVGIMLYDRHRQELAPLVSVPALGSMIWEGSCGSGTAAVGAYLAAVTGTPINASVKQPGGTTQAFADSSRAEATALRICTEVNIVAEGTAYIHV</sequence>
<dbReference type="GeneID" id="303184680"/>
<proteinExistence type="predicted"/>